<accession>A0ABV3ZUM9</accession>
<proteinExistence type="inferred from homology"/>
<dbReference type="Proteomes" id="UP001561046">
    <property type="component" value="Unassembled WGS sequence"/>
</dbReference>
<evidence type="ECO:0000256" key="2">
    <source>
        <dbReference type="ARBA" id="ARBA00023015"/>
    </source>
</evidence>
<reference evidence="6 7" key="1">
    <citation type="journal article" date="2013" name="Int. J. Syst. Evol. Microbiol.">
        <title>Comamonas guangdongensis sp. nov., isolated from subterranean forest sediment, and emended description of the genus Comamonas.</title>
        <authorList>
            <person name="Zhang J."/>
            <person name="Wang Y."/>
            <person name="Zhou S."/>
            <person name="Wu C."/>
            <person name="He J."/>
            <person name="Li F."/>
        </authorList>
    </citation>
    <scope>NUCLEOTIDE SEQUENCE [LARGE SCALE GENOMIC DNA]</scope>
    <source>
        <strain evidence="6 7">CCTCC AB2011133</strain>
    </source>
</reference>
<dbReference type="InterPro" id="IPR017724">
    <property type="entry name" value="Tscrpt_reg_LysR"/>
</dbReference>
<dbReference type="CDD" id="cd05466">
    <property type="entry name" value="PBP2_LTTR_substrate"/>
    <property type="match status" value="1"/>
</dbReference>
<dbReference type="InterPro" id="IPR036390">
    <property type="entry name" value="WH_DNA-bd_sf"/>
</dbReference>
<evidence type="ECO:0000259" key="5">
    <source>
        <dbReference type="PROSITE" id="PS50931"/>
    </source>
</evidence>
<dbReference type="PANTHER" id="PTHR30126">
    <property type="entry name" value="HTH-TYPE TRANSCRIPTIONAL REGULATOR"/>
    <property type="match status" value="1"/>
</dbReference>
<dbReference type="PANTHER" id="PTHR30126:SF40">
    <property type="entry name" value="HTH-TYPE TRANSCRIPTIONAL REGULATOR GLTR"/>
    <property type="match status" value="1"/>
</dbReference>
<sequence length="288" mass="32229">MFVTQLKSFFWTARLGSITQAARQLGLSQPTVTAQIKALEELYEVELFARQGGRLAITDAGLRMLPQIEQLLLQTAQVESSLRQSGDIGQGHLRIGATAPFYVLDIIKRYGKQFPKVDISIVNGNSRQMIQALFEYQVDLATSSHLDTDPRLSRIELGQDPLALVMHRRHKLATRSAVQIGDIAHNTLILRERGSMTRQLTEQMLAAASVVPQRIFEIASREAIREAVIRDMGISVFARHEASAHPELVILPIEGEVPNLPEYLYCLRERRTAPLIDGFLALSQPQRA</sequence>
<keyword evidence="2" id="KW-0805">Transcription regulation</keyword>
<comment type="caution">
    <text evidence="6">The sequence shown here is derived from an EMBL/GenBank/DDBJ whole genome shotgun (WGS) entry which is preliminary data.</text>
</comment>
<dbReference type="InterPro" id="IPR005119">
    <property type="entry name" value="LysR_subst-bd"/>
</dbReference>
<dbReference type="PRINTS" id="PR00039">
    <property type="entry name" value="HTHLYSR"/>
</dbReference>
<dbReference type="SUPFAM" id="SSF46785">
    <property type="entry name" value="Winged helix' DNA-binding domain"/>
    <property type="match status" value="1"/>
</dbReference>
<dbReference type="EMBL" id="JBFYGN010000006">
    <property type="protein sequence ID" value="MEX8192594.1"/>
    <property type="molecule type" value="Genomic_DNA"/>
</dbReference>
<evidence type="ECO:0000256" key="4">
    <source>
        <dbReference type="ARBA" id="ARBA00023163"/>
    </source>
</evidence>
<gene>
    <name evidence="6" type="ORF">AB6724_07055</name>
</gene>
<evidence type="ECO:0000313" key="6">
    <source>
        <dbReference type="EMBL" id="MEX8192594.1"/>
    </source>
</evidence>
<dbReference type="InterPro" id="IPR000847">
    <property type="entry name" value="LysR_HTH_N"/>
</dbReference>
<feature type="domain" description="HTH lysR-type" evidence="5">
    <location>
        <begin position="1"/>
        <end position="58"/>
    </location>
</feature>
<dbReference type="InterPro" id="IPR036388">
    <property type="entry name" value="WH-like_DNA-bd_sf"/>
</dbReference>
<evidence type="ECO:0000256" key="3">
    <source>
        <dbReference type="ARBA" id="ARBA00023125"/>
    </source>
</evidence>
<evidence type="ECO:0000256" key="1">
    <source>
        <dbReference type="ARBA" id="ARBA00009437"/>
    </source>
</evidence>
<dbReference type="RefSeq" id="WP_369337797.1">
    <property type="nucleotide sequence ID" value="NZ_JBFYGN010000006.1"/>
</dbReference>
<dbReference type="Gene3D" id="1.10.10.10">
    <property type="entry name" value="Winged helix-like DNA-binding domain superfamily/Winged helix DNA-binding domain"/>
    <property type="match status" value="1"/>
</dbReference>
<dbReference type="PROSITE" id="PS50931">
    <property type="entry name" value="HTH_LYSR"/>
    <property type="match status" value="1"/>
</dbReference>
<protein>
    <submittedName>
        <fullName evidence="6">LysR substrate-binding domain-containing protein</fullName>
    </submittedName>
</protein>
<organism evidence="6 7">
    <name type="scientific">Comamonas guangdongensis</name>
    <dbReference type="NCBI Taxonomy" id="510515"/>
    <lineage>
        <taxon>Bacteria</taxon>
        <taxon>Pseudomonadati</taxon>
        <taxon>Pseudomonadota</taxon>
        <taxon>Betaproteobacteria</taxon>
        <taxon>Burkholderiales</taxon>
        <taxon>Comamonadaceae</taxon>
        <taxon>Comamonas</taxon>
    </lineage>
</organism>
<evidence type="ECO:0000313" key="7">
    <source>
        <dbReference type="Proteomes" id="UP001561046"/>
    </source>
</evidence>
<keyword evidence="4" id="KW-0804">Transcription</keyword>
<keyword evidence="7" id="KW-1185">Reference proteome</keyword>
<name>A0ABV3ZUM9_9BURK</name>
<comment type="similarity">
    <text evidence="1">Belongs to the LysR transcriptional regulatory family.</text>
</comment>
<keyword evidence="3" id="KW-0238">DNA-binding</keyword>
<dbReference type="SUPFAM" id="SSF53850">
    <property type="entry name" value="Periplasmic binding protein-like II"/>
    <property type="match status" value="1"/>
</dbReference>
<dbReference type="Gene3D" id="3.40.190.290">
    <property type="match status" value="1"/>
</dbReference>
<dbReference type="Pfam" id="PF03466">
    <property type="entry name" value="LysR_substrate"/>
    <property type="match status" value="1"/>
</dbReference>
<dbReference type="Pfam" id="PF00126">
    <property type="entry name" value="HTH_1"/>
    <property type="match status" value="1"/>
</dbReference>
<dbReference type="NCBIfam" id="TIGR03339">
    <property type="entry name" value="phn_lysR"/>
    <property type="match status" value="1"/>
</dbReference>